<proteinExistence type="predicted"/>
<sequence>MTLKVVLDAAQDGVDVASSSAARVEHVDALVRQTVGDAEFVLQCAIDPRDHVVDDLGRRIPDTELFAELRIEGFEERLVEILDGLALLEAPEEFGGFDTVEGVARPVQNLD</sequence>
<keyword evidence="2" id="KW-1185">Reference proteome</keyword>
<comment type="caution">
    <text evidence="1">The sequence shown here is derived from an EMBL/GenBank/DDBJ whole genome shotgun (WGS) entry which is preliminary data.</text>
</comment>
<dbReference type="EMBL" id="JACHBC010000014">
    <property type="protein sequence ID" value="MBB5563769.1"/>
    <property type="molecule type" value="Genomic_DNA"/>
</dbReference>
<evidence type="ECO:0000313" key="2">
    <source>
        <dbReference type="Proteomes" id="UP000528824"/>
    </source>
</evidence>
<gene>
    <name evidence="1" type="ORF">GGI59_005468</name>
</gene>
<reference evidence="1 2" key="1">
    <citation type="submission" date="2020-08" db="EMBL/GenBank/DDBJ databases">
        <title>Genomic Encyclopedia of Type Strains, Phase IV (KMG-V): Genome sequencing to study the core and pangenomes of soil and plant-associated prokaryotes.</title>
        <authorList>
            <person name="Whitman W."/>
        </authorList>
    </citation>
    <scope>NUCLEOTIDE SEQUENCE [LARGE SCALE GENOMIC DNA]</scope>
    <source>
        <strain evidence="1 2">SEMIA 4034</strain>
    </source>
</reference>
<dbReference type="AlphaFoldDB" id="A0A7W8XIY1"/>
<accession>A0A7W8XIY1</accession>
<evidence type="ECO:0000313" key="1">
    <source>
        <dbReference type="EMBL" id="MBB5563769.1"/>
    </source>
</evidence>
<dbReference type="Proteomes" id="UP000528824">
    <property type="component" value="Unassembled WGS sequence"/>
</dbReference>
<protein>
    <submittedName>
        <fullName evidence="1">Uncharacterized protein</fullName>
    </submittedName>
</protein>
<name>A0A7W8XIY1_9HYPH</name>
<organism evidence="1 2">
    <name type="scientific">Rhizobium lentis</name>
    <dbReference type="NCBI Taxonomy" id="1138194"/>
    <lineage>
        <taxon>Bacteria</taxon>
        <taxon>Pseudomonadati</taxon>
        <taxon>Pseudomonadota</taxon>
        <taxon>Alphaproteobacteria</taxon>
        <taxon>Hyphomicrobiales</taxon>
        <taxon>Rhizobiaceae</taxon>
        <taxon>Rhizobium/Agrobacterium group</taxon>
        <taxon>Rhizobium</taxon>
    </lineage>
</organism>